<evidence type="ECO:0000259" key="3">
    <source>
        <dbReference type="Pfam" id="PF02517"/>
    </source>
</evidence>
<dbReference type="AlphaFoldDB" id="A0A3L8GMY4"/>
<dbReference type="EMBL" id="CP007586">
    <property type="protein sequence ID" value="AHY15085.1"/>
    <property type="molecule type" value="Genomic_DNA"/>
</dbReference>
<dbReference type="KEGG" id="siq:DQ08_00985"/>
<keyword evidence="6" id="KW-1185">Reference proteome</keyword>
<keyword evidence="5" id="KW-0645">Protease</keyword>
<protein>
    <submittedName>
        <fullName evidence="4">CAAX protease</fullName>
    </submittedName>
    <submittedName>
        <fullName evidence="5">CPBP family intramembrane metalloprotease</fullName>
    </submittedName>
</protein>
<dbReference type="KEGG" id="siz:SI82_01235"/>
<dbReference type="GeneID" id="35765507"/>
<dbReference type="GO" id="GO:0006508">
    <property type="term" value="P:proteolysis"/>
    <property type="evidence" value="ECO:0007669"/>
    <property type="project" value="UniProtKB-KW"/>
</dbReference>
<organism evidence="5 7">
    <name type="scientific">Streptococcus iniae</name>
    <name type="common">Streptococcus shiloi</name>
    <dbReference type="NCBI Taxonomy" id="1346"/>
    <lineage>
        <taxon>Bacteria</taxon>
        <taxon>Bacillati</taxon>
        <taxon>Bacillota</taxon>
        <taxon>Bacilli</taxon>
        <taxon>Lactobacillales</taxon>
        <taxon>Streptococcaceae</taxon>
        <taxon>Streptococcus</taxon>
    </lineage>
</organism>
<dbReference type="RefSeq" id="WP_003098956.1">
    <property type="nucleotide sequence ID" value="NZ_CP010783.1"/>
</dbReference>
<feature type="transmembrane region" description="Helical" evidence="2">
    <location>
        <begin position="277"/>
        <end position="298"/>
    </location>
</feature>
<accession>A0A3L8GMY4</accession>
<dbReference type="Proteomes" id="UP000269148">
    <property type="component" value="Unassembled WGS sequence"/>
</dbReference>
<dbReference type="GO" id="GO:0008237">
    <property type="term" value="F:metallopeptidase activity"/>
    <property type="evidence" value="ECO:0007669"/>
    <property type="project" value="UniProtKB-KW"/>
</dbReference>
<name>A0A3L8GMY4_STRIN</name>
<reference evidence="4 6" key="1">
    <citation type="journal article" date="2014" name="Genome Announc.">
        <title>Complete Genome Sequence of a Virulent Strain, Streptococcus iniae ISET0901, Isolated from Diseased Tilapia.</title>
        <authorList>
            <person name="Pridgeon J.W."/>
            <person name="Zhang D."/>
            <person name="Zhang L."/>
        </authorList>
    </citation>
    <scope>NUCLEOTIDE SEQUENCE [LARGE SCALE GENOMIC DNA]</scope>
    <source>
        <strain evidence="4 6">ISET0901</strain>
    </source>
</reference>
<keyword evidence="5" id="KW-0378">Hydrolase</keyword>
<dbReference type="KEGG" id="sio:DW64_00980"/>
<dbReference type="PANTHER" id="PTHR39430:SF1">
    <property type="entry name" value="PROTEASE"/>
    <property type="match status" value="1"/>
</dbReference>
<dbReference type="GO" id="GO:0004175">
    <property type="term" value="F:endopeptidase activity"/>
    <property type="evidence" value="ECO:0007669"/>
    <property type="project" value="UniProtKB-ARBA"/>
</dbReference>
<keyword evidence="2" id="KW-1133">Transmembrane helix</keyword>
<feature type="transmembrane region" description="Helical" evidence="2">
    <location>
        <begin position="20"/>
        <end position="52"/>
    </location>
</feature>
<dbReference type="Pfam" id="PF02517">
    <property type="entry name" value="Rce1-like"/>
    <property type="match status" value="1"/>
</dbReference>
<gene>
    <name evidence="5" type="ORF">DIY07_00905</name>
    <name evidence="4" type="ORF">DQ08_00985</name>
</gene>
<dbReference type="Proteomes" id="UP000025245">
    <property type="component" value="Chromosome"/>
</dbReference>
<keyword evidence="2" id="KW-0472">Membrane</keyword>
<feature type="domain" description="CAAX prenyl protease 2/Lysostaphin resistance protein A-like" evidence="3">
    <location>
        <begin position="150"/>
        <end position="241"/>
    </location>
</feature>
<evidence type="ECO:0000313" key="7">
    <source>
        <dbReference type="Proteomes" id="UP000269148"/>
    </source>
</evidence>
<evidence type="ECO:0000313" key="5">
    <source>
        <dbReference type="EMBL" id="RLU59116.1"/>
    </source>
</evidence>
<reference evidence="5 7" key="2">
    <citation type="submission" date="2018-06" db="EMBL/GenBank/DDBJ databases">
        <title>Mutators as drivers of adaptation in pathogenic bacteria and a risk factor for host jumps and vaccine escape.</title>
        <authorList>
            <person name="Barnes A.C."/>
            <person name="Silayeva O."/>
        </authorList>
    </citation>
    <scope>NUCLEOTIDE SEQUENCE [LARGE SCALE GENOMIC DNA]</scope>
    <source>
        <strain evidence="5 7">QMA0445</strain>
    </source>
</reference>
<dbReference type="InterPro" id="IPR003675">
    <property type="entry name" value="Rce1/LyrA-like_dom"/>
</dbReference>
<dbReference type="STRING" id="1346.BMF34_01160"/>
<feature type="transmembrane region" description="Helical" evidence="2">
    <location>
        <begin position="206"/>
        <end position="224"/>
    </location>
</feature>
<evidence type="ECO:0000256" key="2">
    <source>
        <dbReference type="SAM" id="Phobius"/>
    </source>
</evidence>
<dbReference type="PROSITE" id="PS51257">
    <property type="entry name" value="PROKAR_LIPOPROTEIN"/>
    <property type="match status" value="1"/>
</dbReference>
<keyword evidence="2" id="KW-0812">Transmembrane</keyword>
<feature type="transmembrane region" description="Helical" evidence="2">
    <location>
        <begin position="72"/>
        <end position="92"/>
    </location>
</feature>
<evidence type="ECO:0000313" key="6">
    <source>
        <dbReference type="Proteomes" id="UP000025245"/>
    </source>
</evidence>
<comment type="similarity">
    <text evidence="1">Belongs to the UPF0177 family.</text>
</comment>
<feature type="transmembrane region" description="Helical" evidence="2">
    <location>
        <begin position="181"/>
        <end position="200"/>
    </location>
</feature>
<evidence type="ECO:0000256" key="1">
    <source>
        <dbReference type="ARBA" id="ARBA00009067"/>
    </source>
</evidence>
<dbReference type="PANTHER" id="PTHR39430">
    <property type="entry name" value="MEMBRANE-ASSOCIATED PROTEASE-RELATED"/>
    <property type="match status" value="1"/>
</dbReference>
<feature type="transmembrane region" description="Helical" evidence="2">
    <location>
        <begin position="139"/>
        <end position="160"/>
    </location>
</feature>
<keyword evidence="5" id="KW-0482">Metalloprotease</keyword>
<sequence>MTKNMLVLATERYKKLPAWLMTIIACLLVLFFLLLGELSASLLLALVALVAAVMQGGDTATFFETVTLFDNIYIMLAIAGAPAIILFFWLRWYEKRPFSSLGFFKKSWFAEIIKGWMIGMFLLSVSLLVSYLLGGLKLVSIDFSLQTILKVLIIIPFWFVQGGTEELLTRGWLLPLINKRTNLIFALVLTSSLFGILHLGNDHVTFLSILSITLSGLLMALYMLKTDNIWGAAGLHGAWNFTQGNIFGVAVSGTDAGASLFKFAVKPDSAQWISGGMFGTEGSLIASIVLMIGILVLLKQLRQEKLQK</sequence>
<dbReference type="EMBL" id="QLQD01000012">
    <property type="protein sequence ID" value="RLU59116.1"/>
    <property type="molecule type" value="Genomic_DNA"/>
</dbReference>
<dbReference type="OrthoDB" id="324900at2"/>
<feature type="transmembrane region" description="Helical" evidence="2">
    <location>
        <begin position="113"/>
        <end position="133"/>
    </location>
</feature>
<evidence type="ECO:0000313" key="4">
    <source>
        <dbReference type="EMBL" id="AHY15085.1"/>
    </source>
</evidence>
<proteinExistence type="inferred from homology"/>
<dbReference type="GO" id="GO:0080120">
    <property type="term" value="P:CAAX-box protein maturation"/>
    <property type="evidence" value="ECO:0007669"/>
    <property type="project" value="UniProtKB-ARBA"/>
</dbReference>